<feature type="chain" id="PRO_5027095229" evidence="7">
    <location>
        <begin position="23"/>
        <end position="300"/>
    </location>
</feature>
<feature type="transmembrane region" description="Helical" evidence="6">
    <location>
        <begin position="71"/>
        <end position="91"/>
    </location>
</feature>
<dbReference type="Pfam" id="PF00892">
    <property type="entry name" value="EamA"/>
    <property type="match status" value="2"/>
</dbReference>
<dbReference type="InterPro" id="IPR050638">
    <property type="entry name" value="AA-Vitamin_Transporters"/>
</dbReference>
<evidence type="ECO:0000256" key="7">
    <source>
        <dbReference type="SAM" id="SignalP"/>
    </source>
</evidence>
<proteinExistence type="inferred from homology"/>
<keyword evidence="7" id="KW-0732">Signal</keyword>
<evidence type="ECO:0000259" key="8">
    <source>
        <dbReference type="Pfam" id="PF00892"/>
    </source>
</evidence>
<feature type="transmembrane region" description="Helical" evidence="6">
    <location>
        <begin position="97"/>
        <end position="119"/>
    </location>
</feature>
<evidence type="ECO:0000256" key="5">
    <source>
        <dbReference type="ARBA" id="ARBA00023136"/>
    </source>
</evidence>
<protein>
    <submittedName>
        <fullName evidence="9">EamA family transporter</fullName>
    </submittedName>
</protein>
<evidence type="ECO:0000256" key="1">
    <source>
        <dbReference type="ARBA" id="ARBA00004141"/>
    </source>
</evidence>
<dbReference type="RefSeq" id="WP_160875642.1">
    <property type="nucleotide sequence ID" value="NZ_WUEK01000002.1"/>
</dbReference>
<keyword evidence="4 6" id="KW-1133">Transmembrane helix</keyword>
<name>A0A6L7EQJ4_9ACTN</name>
<organism evidence="9 10">
    <name type="scientific">Nocardioides flavescens</name>
    <dbReference type="NCBI Taxonomy" id="2691959"/>
    <lineage>
        <taxon>Bacteria</taxon>
        <taxon>Bacillati</taxon>
        <taxon>Actinomycetota</taxon>
        <taxon>Actinomycetes</taxon>
        <taxon>Propionibacteriales</taxon>
        <taxon>Nocardioidaceae</taxon>
        <taxon>Nocardioides</taxon>
    </lineage>
</organism>
<keyword evidence="5 6" id="KW-0472">Membrane</keyword>
<dbReference type="PANTHER" id="PTHR32322">
    <property type="entry name" value="INNER MEMBRANE TRANSPORTER"/>
    <property type="match status" value="1"/>
</dbReference>
<keyword evidence="3 6" id="KW-0812">Transmembrane</keyword>
<comment type="caution">
    <text evidence="9">The sequence shown here is derived from an EMBL/GenBank/DDBJ whole genome shotgun (WGS) entry which is preliminary data.</text>
</comment>
<feature type="domain" description="EamA" evidence="8">
    <location>
        <begin position="6"/>
        <end position="143"/>
    </location>
</feature>
<comment type="similarity">
    <text evidence="2">Belongs to the EamA transporter family.</text>
</comment>
<evidence type="ECO:0000313" key="9">
    <source>
        <dbReference type="EMBL" id="MXG88870.1"/>
    </source>
</evidence>
<keyword evidence="10" id="KW-1185">Reference proteome</keyword>
<reference evidence="9 10" key="1">
    <citation type="submission" date="2019-12" db="EMBL/GenBank/DDBJ databases">
        <authorList>
            <person name="Kun Z."/>
        </authorList>
    </citation>
    <scope>NUCLEOTIDE SEQUENCE [LARGE SCALE GENOMIC DNA]</scope>
    <source>
        <strain evidence="9 10">YIM 123512</strain>
    </source>
</reference>
<gene>
    <name evidence="9" type="ORF">GRQ65_04825</name>
</gene>
<feature type="signal peptide" evidence="7">
    <location>
        <begin position="1"/>
        <end position="22"/>
    </location>
</feature>
<dbReference type="EMBL" id="WUEK01000002">
    <property type="protein sequence ID" value="MXG88870.1"/>
    <property type="molecule type" value="Genomic_DNA"/>
</dbReference>
<evidence type="ECO:0000256" key="3">
    <source>
        <dbReference type="ARBA" id="ARBA00022692"/>
    </source>
</evidence>
<dbReference type="PANTHER" id="PTHR32322:SF2">
    <property type="entry name" value="EAMA DOMAIN-CONTAINING PROTEIN"/>
    <property type="match status" value="1"/>
</dbReference>
<dbReference type="AlphaFoldDB" id="A0A6L7EQJ4"/>
<evidence type="ECO:0000256" key="6">
    <source>
        <dbReference type="SAM" id="Phobius"/>
    </source>
</evidence>
<dbReference type="InterPro" id="IPR037185">
    <property type="entry name" value="EmrE-like"/>
</dbReference>
<feature type="transmembrane region" description="Helical" evidence="6">
    <location>
        <begin position="247"/>
        <end position="266"/>
    </location>
</feature>
<accession>A0A6L7EQJ4</accession>
<feature type="transmembrane region" description="Helical" evidence="6">
    <location>
        <begin position="216"/>
        <end position="235"/>
    </location>
</feature>
<dbReference type="InterPro" id="IPR000620">
    <property type="entry name" value="EamA_dom"/>
</dbReference>
<feature type="transmembrane region" description="Helical" evidence="6">
    <location>
        <begin position="185"/>
        <end position="204"/>
    </location>
</feature>
<feature type="transmembrane region" description="Helical" evidence="6">
    <location>
        <begin position="32"/>
        <end position="50"/>
    </location>
</feature>
<feature type="transmembrane region" description="Helical" evidence="6">
    <location>
        <begin position="272"/>
        <end position="294"/>
    </location>
</feature>
<sequence length="300" mass="29778">MRSWSAVLLAALCFATTGTAQALADVDASPLAVGLARVALGGGLLALWALRARPAPADRRTTGALGRMPSWALVAVGAGGVMAYQPTFFAGTSANGVAVGTVVALGTAPVATGLADALLRRRAPSRRWTVSTALAIVGLVLVSGVLDAGAGLGGAGVLWSVAAGASYAGYAVTGKELLDRGWGSGVVMGAMFGAAAAVALPVLALTGPDWLLGTRGLLLVVWLGVVTTTVAYLLFGWGLARLPATTVATLTLAEPLCAAVLGVLVLDERLDALASLGLVVIAGALVVLTAPVGAPRAVRV</sequence>
<dbReference type="SUPFAM" id="SSF103481">
    <property type="entry name" value="Multidrug resistance efflux transporter EmrE"/>
    <property type="match status" value="2"/>
</dbReference>
<feature type="domain" description="EamA" evidence="8">
    <location>
        <begin position="155"/>
        <end position="289"/>
    </location>
</feature>
<comment type="subcellular location">
    <subcellularLocation>
        <location evidence="1">Membrane</location>
        <topology evidence="1">Multi-pass membrane protein</topology>
    </subcellularLocation>
</comment>
<dbReference type="Proteomes" id="UP000473325">
    <property type="component" value="Unassembled WGS sequence"/>
</dbReference>
<dbReference type="GO" id="GO:0016020">
    <property type="term" value="C:membrane"/>
    <property type="evidence" value="ECO:0007669"/>
    <property type="project" value="UniProtKB-SubCell"/>
</dbReference>
<evidence type="ECO:0000256" key="2">
    <source>
        <dbReference type="ARBA" id="ARBA00007362"/>
    </source>
</evidence>
<evidence type="ECO:0000256" key="4">
    <source>
        <dbReference type="ARBA" id="ARBA00022989"/>
    </source>
</evidence>
<evidence type="ECO:0000313" key="10">
    <source>
        <dbReference type="Proteomes" id="UP000473325"/>
    </source>
</evidence>